<comment type="caution">
    <text evidence="3">The sequence shown here is derived from an EMBL/GenBank/DDBJ whole genome shotgun (WGS) entry which is preliminary data.</text>
</comment>
<keyword evidence="1" id="KW-0238">DNA-binding</keyword>
<keyword evidence="4" id="KW-1185">Reference proteome</keyword>
<proteinExistence type="predicted"/>
<name>A0ABQ4MFN0_9BACL</name>
<evidence type="ECO:0000256" key="1">
    <source>
        <dbReference type="ARBA" id="ARBA00023125"/>
    </source>
</evidence>
<dbReference type="InterPro" id="IPR010982">
    <property type="entry name" value="Lambda_DNA-bd_dom_sf"/>
</dbReference>
<protein>
    <submittedName>
        <fullName evidence="3">Transcriptional regulator</fullName>
    </submittedName>
</protein>
<dbReference type="PANTHER" id="PTHR46558:SF13">
    <property type="entry name" value="HTH-TYPE TRANSCRIPTIONAL REGULATOR IMMR"/>
    <property type="match status" value="1"/>
</dbReference>
<dbReference type="CDD" id="cd00093">
    <property type="entry name" value="HTH_XRE"/>
    <property type="match status" value="1"/>
</dbReference>
<dbReference type="InterPro" id="IPR001387">
    <property type="entry name" value="Cro/C1-type_HTH"/>
</dbReference>
<dbReference type="PANTHER" id="PTHR46558">
    <property type="entry name" value="TRACRIPTIONAL REGULATORY PROTEIN-RELATED-RELATED"/>
    <property type="match status" value="1"/>
</dbReference>
<dbReference type="SMART" id="SM00530">
    <property type="entry name" value="HTH_XRE"/>
    <property type="match status" value="1"/>
</dbReference>
<dbReference type="PROSITE" id="PS50943">
    <property type="entry name" value="HTH_CROC1"/>
    <property type="match status" value="1"/>
</dbReference>
<dbReference type="Gene3D" id="1.10.260.40">
    <property type="entry name" value="lambda repressor-like DNA-binding domains"/>
    <property type="match status" value="1"/>
</dbReference>
<accession>A0ABQ4MFN0</accession>
<evidence type="ECO:0000259" key="2">
    <source>
        <dbReference type="PROSITE" id="PS50943"/>
    </source>
</evidence>
<reference evidence="3 4" key="1">
    <citation type="submission" date="2021-03" db="EMBL/GenBank/DDBJ databases">
        <title>Antimicrobial resistance genes in bacteria isolated from Japanese honey, and their potential for conferring macrolide and lincosamide resistance in the American foulbrood pathogen Paenibacillus larvae.</title>
        <authorList>
            <person name="Okamoto M."/>
            <person name="Kumagai M."/>
            <person name="Kanamori H."/>
            <person name="Takamatsu D."/>
        </authorList>
    </citation>
    <scope>NUCLEOTIDE SEQUENCE [LARGE SCALE GENOMIC DNA]</scope>
    <source>
        <strain evidence="3 4">J42TS3</strain>
    </source>
</reference>
<dbReference type="SUPFAM" id="SSF47413">
    <property type="entry name" value="lambda repressor-like DNA-binding domains"/>
    <property type="match status" value="1"/>
</dbReference>
<sequence length="88" mass="10413">MQFSHNLNLAWVNKMYKRIRDLREDRDLTQQQLADRLNISQATYSRYESGNLDVPSSVLIRLSEFYNVSIDYILGQTDISKRLNGMRK</sequence>
<dbReference type="Pfam" id="PF01381">
    <property type="entry name" value="HTH_3"/>
    <property type="match status" value="1"/>
</dbReference>
<dbReference type="Proteomes" id="UP000679992">
    <property type="component" value="Unassembled WGS sequence"/>
</dbReference>
<feature type="domain" description="HTH cro/C1-type" evidence="2">
    <location>
        <begin position="19"/>
        <end position="73"/>
    </location>
</feature>
<evidence type="ECO:0000313" key="3">
    <source>
        <dbReference type="EMBL" id="GIP54810.1"/>
    </source>
</evidence>
<organism evidence="3 4">
    <name type="scientific">Paenibacillus vini</name>
    <dbReference type="NCBI Taxonomy" id="1476024"/>
    <lineage>
        <taxon>Bacteria</taxon>
        <taxon>Bacillati</taxon>
        <taxon>Bacillota</taxon>
        <taxon>Bacilli</taxon>
        <taxon>Bacillales</taxon>
        <taxon>Paenibacillaceae</taxon>
        <taxon>Paenibacillus</taxon>
    </lineage>
</organism>
<gene>
    <name evidence="3" type="ORF">J42TS3_38450</name>
</gene>
<dbReference type="EMBL" id="BOSL01000013">
    <property type="protein sequence ID" value="GIP54810.1"/>
    <property type="molecule type" value="Genomic_DNA"/>
</dbReference>
<evidence type="ECO:0000313" key="4">
    <source>
        <dbReference type="Proteomes" id="UP000679992"/>
    </source>
</evidence>